<feature type="transmembrane region" description="Helical" evidence="1">
    <location>
        <begin position="12"/>
        <end position="36"/>
    </location>
</feature>
<dbReference type="Proteomes" id="UP000194161">
    <property type="component" value="Chromosome"/>
</dbReference>
<name>A0A1W6Z9F1_9BORD</name>
<dbReference type="STRING" id="463040.CAL15_06180"/>
<feature type="transmembrane region" description="Helical" evidence="1">
    <location>
        <begin position="448"/>
        <end position="468"/>
    </location>
</feature>
<sequence length="519" mass="56485">MRWSLRDSMQWAHTWGGVATGLLLMVAFLMGSIAVFDRELDRWMMPDTRLPAPTHAVSLDRVVAPLVQQAAPPGGQVLQWLADLPDARDPSLALAIDGRPFGRVLRLADPHTGTLLPDPGTLGATRFFYPLHYNLHLRAADLGAWLIGFAGMVMLACIVSGVIIHARLFKDFFTFRPGKNLQRSVLDLHNVMGVLALPFHFVITFSGLVIFFLIYLPSAIQALYPEGPNTFYTQWLSRYDRPPAMKPAPLSSLDAMVAEAQRVWGGGQAASVRVRYPGDANAYVEIRRSVQDGIGRGFEPVYFDGPSGAVLQTAPAMPVTSVQRFMVELHSVTFDSDVLRWLYFLGGLAGCVLIATGMLYWVEKRRARHAQQGRLGAALVAGVACAAITGLILATLAMLLANRALPPHMAARQWIEVLVFCGAWLLAALHGIVGALRRRDGSAPWRMQCATIAALALACVVGNALSTGDHLVRTVARGDWAVAGTDFVLLATAAVAAWAARRLALRERAYRSVGEARHA</sequence>
<keyword evidence="1" id="KW-0812">Transmembrane</keyword>
<evidence type="ECO:0000313" key="2">
    <source>
        <dbReference type="EMBL" id="ARP94003.1"/>
    </source>
</evidence>
<keyword evidence="1" id="KW-0472">Membrane</keyword>
<feature type="transmembrane region" description="Helical" evidence="1">
    <location>
        <begin position="142"/>
        <end position="169"/>
    </location>
</feature>
<dbReference type="Pfam" id="PF03929">
    <property type="entry name" value="PepSY_TM"/>
    <property type="match status" value="1"/>
</dbReference>
<evidence type="ECO:0008006" key="4">
    <source>
        <dbReference type="Google" id="ProtNLM"/>
    </source>
</evidence>
<dbReference type="EMBL" id="CP021111">
    <property type="protein sequence ID" value="ARP94003.1"/>
    <property type="molecule type" value="Genomic_DNA"/>
</dbReference>
<dbReference type="RefSeq" id="WP_086077774.1">
    <property type="nucleotide sequence ID" value="NZ_CP021111.1"/>
</dbReference>
<proteinExistence type="predicted"/>
<dbReference type="PANTHER" id="PTHR34219:SF4">
    <property type="entry name" value="PEPSY DOMAIN-CONTAINING PROTEIN"/>
    <property type="match status" value="1"/>
</dbReference>
<feature type="transmembrane region" description="Helical" evidence="1">
    <location>
        <begin position="341"/>
        <end position="362"/>
    </location>
</feature>
<evidence type="ECO:0000313" key="3">
    <source>
        <dbReference type="Proteomes" id="UP000194161"/>
    </source>
</evidence>
<dbReference type="KEGG" id="bgm:CAL15_06180"/>
<evidence type="ECO:0000256" key="1">
    <source>
        <dbReference type="SAM" id="Phobius"/>
    </source>
</evidence>
<dbReference type="AlphaFoldDB" id="A0A1W6Z9F1"/>
<dbReference type="PANTHER" id="PTHR34219">
    <property type="entry name" value="IRON-REGULATED INNER MEMBRANE PROTEIN-RELATED"/>
    <property type="match status" value="1"/>
</dbReference>
<reference evidence="2 3" key="1">
    <citation type="submission" date="2017-05" db="EMBL/GenBank/DDBJ databases">
        <title>Complete and WGS of Bordetella genogroups.</title>
        <authorList>
            <person name="Spilker T."/>
            <person name="LiPuma J."/>
        </authorList>
    </citation>
    <scope>NUCLEOTIDE SEQUENCE [LARGE SCALE GENOMIC DNA]</scope>
    <source>
        <strain evidence="2 3">AU7206</strain>
    </source>
</reference>
<organism evidence="2 3">
    <name type="scientific">Bordetella genomosp. 13</name>
    <dbReference type="NCBI Taxonomy" id="463040"/>
    <lineage>
        <taxon>Bacteria</taxon>
        <taxon>Pseudomonadati</taxon>
        <taxon>Pseudomonadota</taxon>
        <taxon>Betaproteobacteria</taxon>
        <taxon>Burkholderiales</taxon>
        <taxon>Alcaligenaceae</taxon>
        <taxon>Bordetella</taxon>
    </lineage>
</organism>
<feature type="transmembrane region" description="Helical" evidence="1">
    <location>
        <begin position="190"/>
        <end position="216"/>
    </location>
</feature>
<dbReference type="OrthoDB" id="9776609at2"/>
<protein>
    <recommendedName>
        <fullName evidence="4">Peptidase</fullName>
    </recommendedName>
</protein>
<keyword evidence="1" id="KW-1133">Transmembrane helix</keyword>
<gene>
    <name evidence="2" type="ORF">CAL15_06180</name>
</gene>
<feature type="transmembrane region" description="Helical" evidence="1">
    <location>
        <begin position="374"/>
        <end position="401"/>
    </location>
</feature>
<feature type="transmembrane region" description="Helical" evidence="1">
    <location>
        <begin position="413"/>
        <end position="436"/>
    </location>
</feature>
<dbReference type="InterPro" id="IPR005625">
    <property type="entry name" value="PepSY-ass_TM"/>
</dbReference>
<feature type="transmembrane region" description="Helical" evidence="1">
    <location>
        <begin position="480"/>
        <end position="500"/>
    </location>
</feature>
<keyword evidence="3" id="KW-1185">Reference proteome</keyword>
<accession>A0A1W6Z9F1</accession>